<evidence type="ECO:0000313" key="1">
    <source>
        <dbReference type="EMBL" id="KYO35689.1"/>
    </source>
</evidence>
<comment type="caution">
    <text evidence="1">The sequence shown here is derived from an EMBL/GenBank/DDBJ whole genome shotgun (WGS) entry which is preliminary data.</text>
</comment>
<keyword evidence="2" id="KW-1185">Reference proteome</keyword>
<dbReference type="AlphaFoldDB" id="A0A151NGA9"/>
<reference evidence="1 2" key="1">
    <citation type="journal article" date="2012" name="Genome Biol.">
        <title>Sequencing three crocodilian genomes to illuminate the evolution of archosaurs and amniotes.</title>
        <authorList>
            <person name="St John J.A."/>
            <person name="Braun E.L."/>
            <person name="Isberg S.R."/>
            <person name="Miles L.G."/>
            <person name="Chong A.Y."/>
            <person name="Gongora J."/>
            <person name="Dalzell P."/>
            <person name="Moran C."/>
            <person name="Bed'hom B."/>
            <person name="Abzhanov A."/>
            <person name="Burgess S.C."/>
            <person name="Cooksey A.M."/>
            <person name="Castoe T.A."/>
            <person name="Crawford N.G."/>
            <person name="Densmore L.D."/>
            <person name="Drew J.C."/>
            <person name="Edwards S.V."/>
            <person name="Faircloth B.C."/>
            <person name="Fujita M.K."/>
            <person name="Greenwold M.J."/>
            <person name="Hoffmann F.G."/>
            <person name="Howard J.M."/>
            <person name="Iguchi T."/>
            <person name="Janes D.E."/>
            <person name="Khan S.Y."/>
            <person name="Kohno S."/>
            <person name="de Koning A.J."/>
            <person name="Lance S.L."/>
            <person name="McCarthy F.M."/>
            <person name="McCormack J.E."/>
            <person name="Merchant M.E."/>
            <person name="Peterson D.G."/>
            <person name="Pollock D.D."/>
            <person name="Pourmand N."/>
            <person name="Raney B.J."/>
            <person name="Roessler K.A."/>
            <person name="Sanford J.R."/>
            <person name="Sawyer R.H."/>
            <person name="Schmidt C.J."/>
            <person name="Triplett E.W."/>
            <person name="Tuberville T.D."/>
            <person name="Venegas-Anaya M."/>
            <person name="Howard J.T."/>
            <person name="Jarvis E.D."/>
            <person name="Guillette L.J.Jr."/>
            <person name="Glenn T.C."/>
            <person name="Green R.E."/>
            <person name="Ray D.A."/>
        </authorList>
    </citation>
    <scope>NUCLEOTIDE SEQUENCE [LARGE SCALE GENOMIC DNA]</scope>
    <source>
        <strain evidence="1">KSC_2009_1</strain>
    </source>
</reference>
<proteinExistence type="predicted"/>
<sequence>MSNGRSLHRVGCRAQAAAVPLIDVNGTRCLEMNGANFLGDWVPRLSSSQDPGWQLLLLAGVDSSCVLSQHIGTPVLFCSCYKKCWDLPLQGWWEKLVQRPRLTARNHVETSHELLEKARNKDGVADNGSRRLPELLNVLHTQPRAAQTGGNPALPEASRIERRGRKLADCKRLFLPIDSSSGCFQTPFENGSWSQKLTFKFP</sequence>
<protein>
    <submittedName>
        <fullName evidence="1">Uncharacterized protein</fullName>
    </submittedName>
</protein>
<organism evidence="1 2">
    <name type="scientific">Alligator mississippiensis</name>
    <name type="common">American alligator</name>
    <dbReference type="NCBI Taxonomy" id="8496"/>
    <lineage>
        <taxon>Eukaryota</taxon>
        <taxon>Metazoa</taxon>
        <taxon>Chordata</taxon>
        <taxon>Craniata</taxon>
        <taxon>Vertebrata</taxon>
        <taxon>Euteleostomi</taxon>
        <taxon>Archelosauria</taxon>
        <taxon>Archosauria</taxon>
        <taxon>Crocodylia</taxon>
        <taxon>Alligatoridae</taxon>
        <taxon>Alligatorinae</taxon>
        <taxon>Alligator</taxon>
    </lineage>
</organism>
<gene>
    <name evidence="1" type="ORF">Y1Q_0010136</name>
</gene>
<dbReference type="EMBL" id="AKHW03003120">
    <property type="protein sequence ID" value="KYO35689.1"/>
    <property type="molecule type" value="Genomic_DNA"/>
</dbReference>
<dbReference type="Proteomes" id="UP000050525">
    <property type="component" value="Unassembled WGS sequence"/>
</dbReference>
<name>A0A151NGA9_ALLMI</name>
<evidence type="ECO:0000313" key="2">
    <source>
        <dbReference type="Proteomes" id="UP000050525"/>
    </source>
</evidence>
<accession>A0A151NGA9</accession>